<dbReference type="InterPro" id="IPR014711">
    <property type="entry name" value="TopoI_cat_a-hlx-sub_euk"/>
</dbReference>
<feature type="domain" description="DNA topoisomerase IB N-terminal" evidence="8">
    <location>
        <begin position="13"/>
        <end position="60"/>
    </location>
</feature>
<sequence length="316" mass="34201">MSPGFVRVRRGRGFGYVHSTGSSASRAERARITDLAIPPAWQDVWISDAANAHILAVGVDAAGRRQYLYHPVWRERQDAEKFERMTALASALPAARRSVARDLKAPELTPERVLAAAFRTLDLGGIRIGSEESLAGFRSRGLTTLLVRNARLEDDDTVRFRFRAKGGIAQDLRISDAALAGFIEHTGGERSPAGRLYAWRDGRSMRAAAPVDVNGDIRERTGGGFTAKDFRTLRGTMTAAEHLAGIGPEHSARARKAAVREAIEEAARVLGNTPAIARGSYIDPRVLVAYEDGVVVASGADREARLIELLDHVGGA</sequence>
<dbReference type="SUPFAM" id="SSF56349">
    <property type="entry name" value="DNA breaking-rejoining enzymes"/>
    <property type="match status" value="1"/>
</dbReference>
<dbReference type="Gene3D" id="3.90.15.10">
    <property type="entry name" value="Topoisomerase I, Chain A, domain 3"/>
    <property type="match status" value="1"/>
</dbReference>
<evidence type="ECO:0000256" key="1">
    <source>
        <dbReference type="ARBA" id="ARBA00000213"/>
    </source>
</evidence>
<comment type="caution">
    <text evidence="9">The sequence shown here is derived from an EMBL/GenBank/DDBJ whole genome shotgun (WGS) entry which is preliminary data.</text>
</comment>
<proteinExistence type="inferred from homology"/>
<gene>
    <name evidence="9" type="ORF">ESP57_09080</name>
</gene>
<evidence type="ECO:0000259" key="8">
    <source>
        <dbReference type="Pfam" id="PF21338"/>
    </source>
</evidence>
<protein>
    <recommendedName>
        <fullName evidence="3">DNA topoisomerase</fullName>
        <ecNumber evidence="3">5.6.2.1</ecNumber>
    </recommendedName>
</protein>
<dbReference type="InterPro" id="IPR035447">
    <property type="entry name" value="DNA_topo_I_N_sf"/>
</dbReference>
<evidence type="ECO:0000259" key="7">
    <source>
        <dbReference type="Pfam" id="PF01028"/>
    </source>
</evidence>
<dbReference type="Pfam" id="PF01028">
    <property type="entry name" value="Topoisom_I"/>
    <property type="match status" value="1"/>
</dbReference>
<dbReference type="OrthoDB" id="9778962at2"/>
<comment type="similarity">
    <text evidence="2">Belongs to the type IB topoisomerase family.</text>
</comment>
<feature type="domain" description="DNA topoisomerase I catalytic core eukaryotic-type" evidence="7">
    <location>
        <begin position="73"/>
        <end position="277"/>
    </location>
</feature>
<dbReference type="GO" id="GO:0006265">
    <property type="term" value="P:DNA topological change"/>
    <property type="evidence" value="ECO:0007669"/>
    <property type="project" value="InterPro"/>
</dbReference>
<keyword evidence="6 9" id="KW-0413">Isomerase</keyword>
<name>A0A4Q2JNI7_9MICO</name>
<keyword evidence="5" id="KW-0238">DNA-binding</keyword>
<dbReference type="GO" id="GO:0003677">
    <property type="term" value="F:DNA binding"/>
    <property type="evidence" value="ECO:0007669"/>
    <property type="project" value="UniProtKB-KW"/>
</dbReference>
<evidence type="ECO:0000256" key="5">
    <source>
        <dbReference type="ARBA" id="ARBA00023125"/>
    </source>
</evidence>
<evidence type="ECO:0000256" key="2">
    <source>
        <dbReference type="ARBA" id="ARBA00006645"/>
    </source>
</evidence>
<evidence type="ECO:0000256" key="6">
    <source>
        <dbReference type="ARBA" id="ARBA00023235"/>
    </source>
</evidence>
<accession>A0A4Q2JNI7</accession>
<keyword evidence="10" id="KW-1185">Reference proteome</keyword>
<dbReference type="AlphaFoldDB" id="A0A4Q2JNI7"/>
<dbReference type="EC" id="5.6.2.1" evidence="3"/>
<organism evidence="9 10">
    <name type="scientific">Agromyces fucosus</name>
    <dbReference type="NCBI Taxonomy" id="41985"/>
    <lineage>
        <taxon>Bacteria</taxon>
        <taxon>Bacillati</taxon>
        <taxon>Actinomycetota</taxon>
        <taxon>Actinomycetes</taxon>
        <taxon>Micrococcales</taxon>
        <taxon>Microbacteriaceae</taxon>
        <taxon>Agromyces</taxon>
    </lineage>
</organism>
<comment type="catalytic activity">
    <reaction evidence="1">
        <text>ATP-independent breakage of single-stranded DNA, followed by passage and rejoining.</text>
        <dbReference type="EC" id="5.6.2.1"/>
    </reaction>
</comment>
<evidence type="ECO:0000313" key="9">
    <source>
        <dbReference type="EMBL" id="RXZ49592.1"/>
    </source>
</evidence>
<dbReference type="InterPro" id="IPR001631">
    <property type="entry name" value="TopoI"/>
</dbReference>
<dbReference type="Gene3D" id="3.30.66.10">
    <property type="entry name" value="DNA topoisomerase I domain"/>
    <property type="match status" value="1"/>
</dbReference>
<keyword evidence="4" id="KW-0799">Topoisomerase</keyword>
<dbReference type="Pfam" id="PF21338">
    <property type="entry name" value="Top1B_N_bact"/>
    <property type="match status" value="1"/>
</dbReference>
<dbReference type="Gene3D" id="1.10.132.120">
    <property type="match status" value="1"/>
</dbReference>
<dbReference type="InterPro" id="IPR049331">
    <property type="entry name" value="Top1B_N_bact"/>
</dbReference>
<evidence type="ECO:0000313" key="10">
    <source>
        <dbReference type="Proteomes" id="UP000292935"/>
    </source>
</evidence>
<dbReference type="Proteomes" id="UP000292935">
    <property type="component" value="Unassembled WGS sequence"/>
</dbReference>
<dbReference type="InterPro" id="IPR011010">
    <property type="entry name" value="DNA_brk_join_enz"/>
</dbReference>
<dbReference type="EMBL" id="SDPO01000002">
    <property type="protein sequence ID" value="RXZ49592.1"/>
    <property type="molecule type" value="Genomic_DNA"/>
</dbReference>
<dbReference type="PROSITE" id="PS52038">
    <property type="entry name" value="TOPO_IB_2"/>
    <property type="match status" value="1"/>
</dbReference>
<reference evidence="9 10" key="1">
    <citation type="submission" date="2019-01" db="EMBL/GenBank/DDBJ databases">
        <authorList>
            <person name="Li J."/>
        </authorList>
    </citation>
    <scope>NUCLEOTIDE SEQUENCE [LARGE SCALE GENOMIC DNA]</scope>
    <source>
        <strain evidence="9 10">CCUG 35506</strain>
    </source>
</reference>
<evidence type="ECO:0000256" key="3">
    <source>
        <dbReference type="ARBA" id="ARBA00012891"/>
    </source>
</evidence>
<dbReference type="SUPFAM" id="SSF55869">
    <property type="entry name" value="DNA topoisomerase I domain"/>
    <property type="match status" value="1"/>
</dbReference>
<dbReference type="InterPro" id="IPR013500">
    <property type="entry name" value="TopoI_cat_euk"/>
</dbReference>
<dbReference type="GO" id="GO:0003917">
    <property type="term" value="F:DNA topoisomerase type I (single strand cut, ATP-independent) activity"/>
    <property type="evidence" value="ECO:0007669"/>
    <property type="project" value="UniProtKB-EC"/>
</dbReference>
<dbReference type="PRINTS" id="PR00416">
    <property type="entry name" value="EUTPISMRASEI"/>
</dbReference>
<evidence type="ECO:0000256" key="4">
    <source>
        <dbReference type="ARBA" id="ARBA00023029"/>
    </source>
</evidence>